<dbReference type="CDD" id="cd10951">
    <property type="entry name" value="CE4_ClCDA_like"/>
    <property type="match status" value="1"/>
</dbReference>
<evidence type="ECO:0000256" key="5">
    <source>
        <dbReference type="ARBA" id="ARBA00023277"/>
    </source>
</evidence>
<keyword evidence="5" id="KW-0119">Carbohydrate metabolism</keyword>
<dbReference type="Gene3D" id="3.20.20.370">
    <property type="entry name" value="Glycoside hydrolase/deacetylase"/>
    <property type="match status" value="1"/>
</dbReference>
<keyword evidence="4" id="KW-0378">Hydrolase</keyword>
<evidence type="ECO:0000256" key="4">
    <source>
        <dbReference type="ARBA" id="ARBA00022801"/>
    </source>
</evidence>
<keyword evidence="2" id="KW-0479">Metal-binding</keyword>
<evidence type="ECO:0000256" key="1">
    <source>
        <dbReference type="ARBA" id="ARBA00001941"/>
    </source>
</evidence>
<evidence type="ECO:0000256" key="3">
    <source>
        <dbReference type="ARBA" id="ARBA00022729"/>
    </source>
</evidence>
<keyword evidence="3 7" id="KW-0732">Signal</keyword>
<name>A0A6A6P132_9PEZI</name>
<accession>A0A6A6P132</accession>
<dbReference type="AlphaFoldDB" id="A0A6A6P132"/>
<dbReference type="PANTHER" id="PTHR46471">
    <property type="entry name" value="CHITIN DEACETYLASE"/>
    <property type="match status" value="1"/>
</dbReference>
<evidence type="ECO:0000313" key="10">
    <source>
        <dbReference type="Proteomes" id="UP000799766"/>
    </source>
</evidence>
<evidence type="ECO:0000259" key="8">
    <source>
        <dbReference type="PROSITE" id="PS51677"/>
    </source>
</evidence>
<dbReference type="EMBL" id="MU001680">
    <property type="protein sequence ID" value="KAF2457666.1"/>
    <property type="molecule type" value="Genomic_DNA"/>
</dbReference>
<dbReference type="PROSITE" id="PS51677">
    <property type="entry name" value="NODB"/>
    <property type="match status" value="1"/>
</dbReference>
<dbReference type="OrthoDB" id="2125469at2759"/>
<dbReference type="Pfam" id="PF01522">
    <property type="entry name" value="Polysacc_deac_1"/>
    <property type="match status" value="1"/>
</dbReference>
<dbReference type="InterPro" id="IPR011330">
    <property type="entry name" value="Glyco_hydro/deAcase_b/a-brl"/>
</dbReference>
<protein>
    <submittedName>
        <fullName evidence="9">Chitin deacetylase</fullName>
    </submittedName>
</protein>
<dbReference type="PANTHER" id="PTHR46471:SF9">
    <property type="entry name" value="CHITIN DEACETYLASE"/>
    <property type="match status" value="1"/>
</dbReference>
<feature type="domain" description="NodB homology" evidence="8">
    <location>
        <begin position="44"/>
        <end position="226"/>
    </location>
</feature>
<keyword evidence="6" id="KW-0170">Cobalt</keyword>
<sequence>MYKPALSCLFASLAAGAAVPSPLHLFARDGPAAGTVIQSCAEPGVLALTYDDGPYTNTKALVDILTEAGAKATFFPTGTLYGCIYDRADSVQYAYDAGMQIGSHTWTHPHVGQMGAQQLRDEMTRLEGALVDIIGVKPTYMRPPYLETGGSMPQVMTELGYRIVVNDIDSGDWNGYSPQQSEQQFQMAGAQGNGHIPLMHETYDTTVFTLTPWLIDWASQNNLRLVTVAECVGDTMEGAYAEGTPANRNSC</sequence>
<evidence type="ECO:0000256" key="2">
    <source>
        <dbReference type="ARBA" id="ARBA00022723"/>
    </source>
</evidence>
<feature type="signal peptide" evidence="7">
    <location>
        <begin position="1"/>
        <end position="16"/>
    </location>
</feature>
<evidence type="ECO:0000256" key="6">
    <source>
        <dbReference type="ARBA" id="ARBA00023285"/>
    </source>
</evidence>
<dbReference type="GO" id="GO:0046872">
    <property type="term" value="F:metal ion binding"/>
    <property type="evidence" value="ECO:0007669"/>
    <property type="project" value="UniProtKB-KW"/>
</dbReference>
<feature type="chain" id="PRO_5025347014" evidence="7">
    <location>
        <begin position="17"/>
        <end position="251"/>
    </location>
</feature>
<proteinExistence type="predicted"/>
<evidence type="ECO:0000256" key="7">
    <source>
        <dbReference type="SAM" id="SignalP"/>
    </source>
</evidence>
<organism evidence="9 10">
    <name type="scientific">Lineolata rhizophorae</name>
    <dbReference type="NCBI Taxonomy" id="578093"/>
    <lineage>
        <taxon>Eukaryota</taxon>
        <taxon>Fungi</taxon>
        <taxon>Dikarya</taxon>
        <taxon>Ascomycota</taxon>
        <taxon>Pezizomycotina</taxon>
        <taxon>Dothideomycetes</taxon>
        <taxon>Dothideomycetes incertae sedis</taxon>
        <taxon>Lineolatales</taxon>
        <taxon>Lineolataceae</taxon>
        <taxon>Lineolata</taxon>
    </lineage>
</organism>
<keyword evidence="10" id="KW-1185">Reference proteome</keyword>
<dbReference type="InterPro" id="IPR002509">
    <property type="entry name" value="NODB_dom"/>
</dbReference>
<dbReference type="SUPFAM" id="SSF88713">
    <property type="entry name" value="Glycoside hydrolase/deacetylase"/>
    <property type="match status" value="1"/>
</dbReference>
<dbReference type="GO" id="GO:0005975">
    <property type="term" value="P:carbohydrate metabolic process"/>
    <property type="evidence" value="ECO:0007669"/>
    <property type="project" value="InterPro"/>
</dbReference>
<evidence type="ECO:0000313" key="9">
    <source>
        <dbReference type="EMBL" id="KAF2457666.1"/>
    </source>
</evidence>
<dbReference type="Proteomes" id="UP000799766">
    <property type="component" value="Unassembled WGS sequence"/>
</dbReference>
<gene>
    <name evidence="9" type="ORF">BDY21DRAFT_31070</name>
</gene>
<dbReference type="GO" id="GO:0016810">
    <property type="term" value="F:hydrolase activity, acting on carbon-nitrogen (but not peptide) bonds"/>
    <property type="evidence" value="ECO:0007669"/>
    <property type="project" value="InterPro"/>
</dbReference>
<comment type="cofactor">
    <cofactor evidence="1">
        <name>Co(2+)</name>
        <dbReference type="ChEBI" id="CHEBI:48828"/>
    </cofactor>
</comment>
<reference evidence="9" key="1">
    <citation type="journal article" date="2020" name="Stud. Mycol.">
        <title>101 Dothideomycetes genomes: a test case for predicting lifestyles and emergence of pathogens.</title>
        <authorList>
            <person name="Haridas S."/>
            <person name="Albert R."/>
            <person name="Binder M."/>
            <person name="Bloem J."/>
            <person name="Labutti K."/>
            <person name="Salamov A."/>
            <person name="Andreopoulos B."/>
            <person name="Baker S."/>
            <person name="Barry K."/>
            <person name="Bills G."/>
            <person name="Bluhm B."/>
            <person name="Cannon C."/>
            <person name="Castanera R."/>
            <person name="Culley D."/>
            <person name="Daum C."/>
            <person name="Ezra D."/>
            <person name="Gonzalez J."/>
            <person name="Henrissat B."/>
            <person name="Kuo A."/>
            <person name="Liang C."/>
            <person name="Lipzen A."/>
            <person name="Lutzoni F."/>
            <person name="Magnuson J."/>
            <person name="Mondo S."/>
            <person name="Nolan M."/>
            <person name="Ohm R."/>
            <person name="Pangilinan J."/>
            <person name="Park H.-J."/>
            <person name="Ramirez L."/>
            <person name="Alfaro M."/>
            <person name="Sun H."/>
            <person name="Tritt A."/>
            <person name="Yoshinaga Y."/>
            <person name="Zwiers L.-H."/>
            <person name="Turgeon B."/>
            <person name="Goodwin S."/>
            <person name="Spatafora J."/>
            <person name="Crous P."/>
            <person name="Grigoriev I."/>
        </authorList>
    </citation>
    <scope>NUCLEOTIDE SEQUENCE</scope>
    <source>
        <strain evidence="9">ATCC 16933</strain>
    </source>
</reference>